<evidence type="ECO:0000313" key="2">
    <source>
        <dbReference type="EMBL" id="OWQ93903.1"/>
    </source>
</evidence>
<protein>
    <submittedName>
        <fullName evidence="2">Transcriptional regulator</fullName>
    </submittedName>
</protein>
<dbReference type="Proteomes" id="UP000197468">
    <property type="component" value="Unassembled WGS sequence"/>
</dbReference>
<dbReference type="OrthoDB" id="9789781at2"/>
<comment type="caution">
    <text evidence="2">The sequence shown here is derived from an EMBL/GenBank/DDBJ whole genome shotgun (WGS) entry which is preliminary data.</text>
</comment>
<organism evidence="2 3">
    <name type="scientific">Roseateles aquatilis</name>
    <dbReference type="NCBI Taxonomy" id="431061"/>
    <lineage>
        <taxon>Bacteria</taxon>
        <taxon>Pseudomonadati</taxon>
        <taxon>Pseudomonadota</taxon>
        <taxon>Betaproteobacteria</taxon>
        <taxon>Burkholderiales</taxon>
        <taxon>Sphaerotilaceae</taxon>
        <taxon>Roseateles</taxon>
    </lineage>
</organism>
<sequence>MTPRPKRPPSFHEQAVLELAERRSLFRARDVLDAGIPSMTLSRLVQAGRLQRISHGVYAPRERDVSEHVSLAEVCMRAPRAVVCLLSALRFHDIGTQEPGDVWIALPPNVAVPRITSPAVRVTRMSGESFSEGITEHVVDGVRVPVFDIAKTIADCFKFRNKIGLDVGLEAIRDGWSRQAFLADDLWHYATLDRVTNVMRPYMESLIT</sequence>
<evidence type="ECO:0000313" key="3">
    <source>
        <dbReference type="Proteomes" id="UP000197468"/>
    </source>
</evidence>
<reference evidence="2 3" key="1">
    <citation type="journal article" date="2008" name="Int. J. Syst. Evol. Microbiol.">
        <title>Description of Roseateles aquatilis sp. nov. and Roseateles terrae sp. nov., in the class Betaproteobacteria, and emended description of the genus Roseateles.</title>
        <authorList>
            <person name="Gomila M."/>
            <person name="Bowien B."/>
            <person name="Falsen E."/>
            <person name="Moore E.R."/>
            <person name="Lalucat J."/>
        </authorList>
    </citation>
    <scope>NUCLEOTIDE SEQUENCE [LARGE SCALE GENOMIC DNA]</scope>
    <source>
        <strain evidence="2 3">CCUG 48205</strain>
    </source>
</reference>
<accession>A0A246JN26</accession>
<dbReference type="RefSeq" id="WP_088383286.1">
    <property type="nucleotide sequence ID" value="NZ_NIOF01000001.1"/>
</dbReference>
<dbReference type="InterPro" id="IPR025159">
    <property type="entry name" value="AbiEi_N"/>
</dbReference>
<keyword evidence="3" id="KW-1185">Reference proteome</keyword>
<evidence type="ECO:0000259" key="1">
    <source>
        <dbReference type="Pfam" id="PF13338"/>
    </source>
</evidence>
<gene>
    <name evidence="2" type="ORF">CDN99_01495</name>
</gene>
<dbReference type="AlphaFoldDB" id="A0A246JN26"/>
<dbReference type="Pfam" id="PF13338">
    <property type="entry name" value="AbiEi_4"/>
    <property type="match status" value="1"/>
</dbReference>
<dbReference type="EMBL" id="NIOF01000001">
    <property type="protein sequence ID" value="OWQ93903.1"/>
    <property type="molecule type" value="Genomic_DNA"/>
</dbReference>
<proteinExistence type="predicted"/>
<feature type="domain" description="AbiEi antitoxin N-terminal" evidence="1">
    <location>
        <begin position="14"/>
        <end position="59"/>
    </location>
</feature>
<name>A0A246JN26_9BURK</name>